<evidence type="ECO:0000259" key="5">
    <source>
        <dbReference type="PROSITE" id="PS50850"/>
    </source>
</evidence>
<evidence type="ECO:0000256" key="2">
    <source>
        <dbReference type="ARBA" id="ARBA00022989"/>
    </source>
</evidence>
<feature type="transmembrane region" description="Helical" evidence="4">
    <location>
        <begin position="280"/>
        <end position="299"/>
    </location>
</feature>
<evidence type="ECO:0000313" key="6">
    <source>
        <dbReference type="EMBL" id="QDQ26085.1"/>
    </source>
</evidence>
<dbReference type="InterPro" id="IPR011701">
    <property type="entry name" value="MFS"/>
</dbReference>
<dbReference type="InterPro" id="IPR020846">
    <property type="entry name" value="MFS_dom"/>
</dbReference>
<dbReference type="SUPFAM" id="SSF103473">
    <property type="entry name" value="MFS general substrate transporter"/>
    <property type="match status" value="1"/>
</dbReference>
<evidence type="ECO:0000256" key="1">
    <source>
        <dbReference type="ARBA" id="ARBA00022692"/>
    </source>
</evidence>
<dbReference type="PANTHER" id="PTHR11360">
    <property type="entry name" value="MONOCARBOXYLATE TRANSPORTER"/>
    <property type="match status" value="1"/>
</dbReference>
<dbReference type="OrthoDB" id="7200137at2"/>
<evidence type="ECO:0000256" key="3">
    <source>
        <dbReference type="ARBA" id="ARBA00023136"/>
    </source>
</evidence>
<dbReference type="GO" id="GO:0022857">
    <property type="term" value="F:transmembrane transporter activity"/>
    <property type="evidence" value="ECO:0007669"/>
    <property type="project" value="InterPro"/>
</dbReference>
<proteinExistence type="predicted"/>
<dbReference type="Gene3D" id="1.20.1250.20">
    <property type="entry name" value="MFS general substrate transporter like domains"/>
    <property type="match status" value="1"/>
</dbReference>
<evidence type="ECO:0000313" key="7">
    <source>
        <dbReference type="Proteomes" id="UP000317550"/>
    </source>
</evidence>
<protein>
    <submittedName>
        <fullName evidence="6">MFS transporter</fullName>
    </submittedName>
</protein>
<organism evidence="6 7">
    <name type="scientific">Chitinimonas arctica</name>
    <dbReference type="NCBI Taxonomy" id="2594795"/>
    <lineage>
        <taxon>Bacteria</taxon>
        <taxon>Pseudomonadati</taxon>
        <taxon>Pseudomonadota</taxon>
        <taxon>Betaproteobacteria</taxon>
        <taxon>Neisseriales</taxon>
        <taxon>Chitinibacteraceae</taxon>
        <taxon>Chitinimonas</taxon>
    </lineage>
</organism>
<dbReference type="Proteomes" id="UP000317550">
    <property type="component" value="Chromosome"/>
</dbReference>
<keyword evidence="7" id="KW-1185">Reference proteome</keyword>
<dbReference type="Pfam" id="PF07690">
    <property type="entry name" value="MFS_1"/>
    <property type="match status" value="1"/>
</dbReference>
<feature type="transmembrane region" description="Helical" evidence="4">
    <location>
        <begin position="371"/>
        <end position="390"/>
    </location>
</feature>
<feature type="transmembrane region" description="Helical" evidence="4">
    <location>
        <begin position="305"/>
        <end position="323"/>
    </location>
</feature>
<feature type="transmembrane region" description="Helical" evidence="4">
    <location>
        <begin position="43"/>
        <end position="66"/>
    </location>
</feature>
<feature type="transmembrane region" description="Helical" evidence="4">
    <location>
        <begin position="12"/>
        <end position="31"/>
    </location>
</feature>
<feature type="transmembrane region" description="Helical" evidence="4">
    <location>
        <begin position="214"/>
        <end position="237"/>
    </location>
</feature>
<gene>
    <name evidence="6" type="ORF">FNU76_06815</name>
</gene>
<keyword evidence="1 4" id="KW-0812">Transmembrane</keyword>
<feature type="transmembrane region" description="Helical" evidence="4">
    <location>
        <begin position="165"/>
        <end position="183"/>
    </location>
</feature>
<evidence type="ECO:0000256" key="4">
    <source>
        <dbReference type="SAM" id="Phobius"/>
    </source>
</evidence>
<keyword evidence="3 4" id="KW-0472">Membrane</keyword>
<feature type="transmembrane region" description="Helical" evidence="4">
    <location>
        <begin position="138"/>
        <end position="159"/>
    </location>
</feature>
<feature type="transmembrane region" description="Helical" evidence="4">
    <location>
        <begin position="78"/>
        <end position="98"/>
    </location>
</feature>
<dbReference type="AlphaFoldDB" id="A0A516SD44"/>
<feature type="transmembrane region" description="Helical" evidence="4">
    <location>
        <begin position="104"/>
        <end position="126"/>
    </location>
</feature>
<sequence>MPSTIRTGLRSPLWLLAPGQVISWGTLYYGITFLAQPMHLATGWSLSFIFSAYSAGLLVAALCAPLAGRLLVRHGGRWGLSLGSVLAAVSLTGIAVASHPVLFLSAWLVAGAAMSLTLYEAAFTALRAYSDAGFRRAMTTLTLVGGFASTVFWPLSYWLEAHFGWQPTLLVFAALHVLVCLPLHRLLPAHMVHPNPLASVSAATANSAALLRSAAFWGLAIAIATTALVSGALSAHAGQLLTSRGVDQATLLLAVSLFGPMQVAGRVIDMAFAQKLSVRWSGYVAHLILPLAICLLAFTQFEPRLAFLFAALYGAGNGVLTIVRGMAPAELLGQAAYGSALGWVSAPGLMARAIAPALAAFTLEHWGHAATLAWLIVIGFGGLAAFMYAYRATHLPIPRDARVAAT</sequence>
<accession>A0A516SD44</accession>
<dbReference type="PROSITE" id="PS50850">
    <property type="entry name" value="MFS"/>
    <property type="match status" value="1"/>
</dbReference>
<reference evidence="7" key="1">
    <citation type="submission" date="2019-07" db="EMBL/GenBank/DDBJ databases">
        <title>Chitinimonas sp. nov., isolated from Ny-Alesund, arctica soil.</title>
        <authorList>
            <person name="Xu Q."/>
            <person name="Peng F."/>
        </authorList>
    </citation>
    <scope>NUCLEOTIDE SEQUENCE [LARGE SCALE GENOMIC DNA]</scope>
    <source>
        <strain evidence="7">R3-44</strain>
    </source>
</reference>
<name>A0A516SD44_9NEIS</name>
<dbReference type="RefSeq" id="WP_144277484.1">
    <property type="nucleotide sequence ID" value="NZ_CP041730.1"/>
</dbReference>
<dbReference type="KEGG" id="cari:FNU76_06815"/>
<feature type="domain" description="Major facilitator superfamily (MFS) profile" evidence="5">
    <location>
        <begin position="210"/>
        <end position="406"/>
    </location>
</feature>
<dbReference type="EMBL" id="CP041730">
    <property type="protein sequence ID" value="QDQ26085.1"/>
    <property type="molecule type" value="Genomic_DNA"/>
</dbReference>
<dbReference type="InterPro" id="IPR050327">
    <property type="entry name" value="Proton-linked_MCT"/>
</dbReference>
<dbReference type="InterPro" id="IPR036259">
    <property type="entry name" value="MFS_trans_sf"/>
</dbReference>
<keyword evidence="2 4" id="KW-1133">Transmembrane helix</keyword>